<dbReference type="EMBL" id="CAXLJL010000157">
    <property type="protein sequence ID" value="CAL5133757.1"/>
    <property type="molecule type" value="Genomic_DNA"/>
</dbReference>
<gene>
    <name evidence="8" type="ORF">CDAUBV1_LOCUS7001</name>
</gene>
<dbReference type="GO" id="GO:0003779">
    <property type="term" value="F:actin binding"/>
    <property type="evidence" value="ECO:0007669"/>
    <property type="project" value="InterPro"/>
</dbReference>
<sequence length="139" mass="15998">MSNPQVAVITEESLGSLRDFKFHKTKTNDALILKIDAKTMSIEKENLLVDTSLDTLSDELPSYEPRYVLLSYCYQKADGRIVYPYCMIFSTPEGCPPTLKMLYTASLSKVMERSEVGKVYELRDIEDLTDEWLKKKLEK</sequence>
<organism evidence="8 9">
    <name type="scientific">Calicophoron daubneyi</name>
    <name type="common">Rumen fluke</name>
    <name type="synonym">Paramphistomum daubneyi</name>
    <dbReference type="NCBI Taxonomy" id="300641"/>
    <lineage>
        <taxon>Eukaryota</taxon>
        <taxon>Metazoa</taxon>
        <taxon>Spiralia</taxon>
        <taxon>Lophotrochozoa</taxon>
        <taxon>Platyhelminthes</taxon>
        <taxon>Trematoda</taxon>
        <taxon>Digenea</taxon>
        <taxon>Plagiorchiida</taxon>
        <taxon>Pronocephalata</taxon>
        <taxon>Paramphistomoidea</taxon>
        <taxon>Paramphistomidae</taxon>
        <taxon>Calicophoron</taxon>
    </lineage>
</organism>
<dbReference type="InterPro" id="IPR002108">
    <property type="entry name" value="ADF-H"/>
</dbReference>
<evidence type="ECO:0000256" key="2">
    <source>
        <dbReference type="ARBA" id="ARBA00004496"/>
    </source>
</evidence>
<dbReference type="PIRSF" id="PIRSF001788">
    <property type="entry name" value="GMF-beta"/>
    <property type="match status" value="1"/>
</dbReference>
<dbReference type="Pfam" id="PF00241">
    <property type="entry name" value="Cofilin_ADF"/>
    <property type="match status" value="1"/>
</dbReference>
<evidence type="ECO:0000256" key="5">
    <source>
        <dbReference type="ARBA" id="ARBA00023242"/>
    </source>
</evidence>
<keyword evidence="4" id="KW-0963">Cytoplasm</keyword>
<name>A0AAV2TBW3_CALDB</name>
<dbReference type="GO" id="GO:0005634">
    <property type="term" value="C:nucleus"/>
    <property type="evidence" value="ECO:0007669"/>
    <property type="project" value="UniProtKB-SubCell"/>
</dbReference>
<dbReference type="InterPro" id="IPR029006">
    <property type="entry name" value="ADF-H/Gelsolin-like_dom_sf"/>
</dbReference>
<dbReference type="GO" id="GO:0071933">
    <property type="term" value="F:Arp2/3 complex binding"/>
    <property type="evidence" value="ECO:0007669"/>
    <property type="project" value="InterPro"/>
</dbReference>
<evidence type="ECO:0000256" key="4">
    <source>
        <dbReference type="ARBA" id="ARBA00022490"/>
    </source>
</evidence>
<dbReference type="FunFam" id="3.40.20.10:FF:000026">
    <property type="entry name" value="Glia maturation factor"/>
    <property type="match status" value="1"/>
</dbReference>
<reference evidence="8" key="1">
    <citation type="submission" date="2024-06" db="EMBL/GenBank/DDBJ databases">
        <authorList>
            <person name="Liu X."/>
            <person name="Lenzi L."/>
            <person name="Haldenby T S."/>
            <person name="Uol C."/>
        </authorList>
    </citation>
    <scope>NUCLEOTIDE SEQUENCE</scope>
</reference>
<dbReference type="GO" id="GO:0071846">
    <property type="term" value="P:actin filament debranching"/>
    <property type="evidence" value="ECO:0007669"/>
    <property type="project" value="InterPro"/>
</dbReference>
<feature type="domain" description="ADF-H" evidence="7">
    <location>
        <begin position="5"/>
        <end position="138"/>
    </location>
</feature>
<dbReference type="SMART" id="SM00102">
    <property type="entry name" value="ADF"/>
    <property type="match status" value="1"/>
</dbReference>
<dbReference type="GO" id="GO:0030864">
    <property type="term" value="C:cortical actin cytoskeleton"/>
    <property type="evidence" value="ECO:0007669"/>
    <property type="project" value="TreeGrafter"/>
</dbReference>
<dbReference type="PROSITE" id="PS51263">
    <property type="entry name" value="ADF_H"/>
    <property type="match status" value="1"/>
</dbReference>
<evidence type="ECO:0000256" key="6">
    <source>
        <dbReference type="PIRNR" id="PIRNR001788"/>
    </source>
</evidence>
<comment type="subcellular location">
    <subcellularLocation>
        <location evidence="2">Cytoplasm</location>
    </subcellularLocation>
    <subcellularLocation>
        <location evidence="1">Nucleus</location>
    </subcellularLocation>
</comment>
<proteinExistence type="inferred from homology"/>
<evidence type="ECO:0000256" key="3">
    <source>
        <dbReference type="ARBA" id="ARBA00010055"/>
    </source>
</evidence>
<dbReference type="PANTHER" id="PTHR11249">
    <property type="entry name" value="GLIAL FACTOR NATURATION FACTOR"/>
    <property type="match status" value="1"/>
</dbReference>
<protein>
    <recommendedName>
        <fullName evidence="7">ADF-H domain-containing protein</fullName>
    </recommendedName>
</protein>
<dbReference type="CDD" id="cd11283">
    <property type="entry name" value="ADF_GMF-beta_like"/>
    <property type="match status" value="1"/>
</dbReference>
<evidence type="ECO:0000259" key="7">
    <source>
        <dbReference type="PROSITE" id="PS51263"/>
    </source>
</evidence>
<dbReference type="Gene3D" id="3.40.20.10">
    <property type="entry name" value="Severin"/>
    <property type="match status" value="1"/>
</dbReference>
<dbReference type="SUPFAM" id="SSF55753">
    <property type="entry name" value="Actin depolymerizing proteins"/>
    <property type="match status" value="1"/>
</dbReference>
<dbReference type="Proteomes" id="UP001497525">
    <property type="component" value="Unassembled WGS sequence"/>
</dbReference>
<keyword evidence="5" id="KW-0539">Nucleus</keyword>
<dbReference type="PANTHER" id="PTHR11249:SF2">
    <property type="entry name" value="GLIA MATURATION FACTOR"/>
    <property type="match status" value="1"/>
</dbReference>
<comment type="similarity">
    <text evidence="3 6">Belongs to the actin-binding proteins ADF family. GMF subfamily.</text>
</comment>
<evidence type="ECO:0000256" key="1">
    <source>
        <dbReference type="ARBA" id="ARBA00004123"/>
    </source>
</evidence>
<dbReference type="InterPro" id="IPR011171">
    <property type="entry name" value="GMF"/>
</dbReference>
<evidence type="ECO:0000313" key="9">
    <source>
        <dbReference type="Proteomes" id="UP001497525"/>
    </source>
</evidence>
<dbReference type="GO" id="GO:0034316">
    <property type="term" value="P:negative regulation of Arp2/3 complex-mediated actin nucleation"/>
    <property type="evidence" value="ECO:0007669"/>
    <property type="project" value="TreeGrafter"/>
</dbReference>
<comment type="caution">
    <text evidence="8">The sequence shown here is derived from an EMBL/GenBank/DDBJ whole genome shotgun (WGS) entry which is preliminary data.</text>
</comment>
<dbReference type="AlphaFoldDB" id="A0AAV2TBW3"/>
<evidence type="ECO:0000313" key="8">
    <source>
        <dbReference type="EMBL" id="CAL5133757.1"/>
    </source>
</evidence>
<accession>A0AAV2TBW3</accession>